<gene>
    <name evidence="1" type="ORF">DEP91_05895</name>
</gene>
<comment type="caution">
    <text evidence="1">The sequence shown here is derived from an EMBL/GenBank/DDBJ whole genome shotgun (WGS) entry which is preliminary data.</text>
</comment>
<accession>A0A3D0WCJ2</accession>
<organism evidence="1 2">
    <name type="scientific">Sphingomonas bacterium</name>
    <dbReference type="NCBI Taxonomy" id="1895847"/>
    <lineage>
        <taxon>Bacteria</taxon>
        <taxon>Pseudomonadati</taxon>
        <taxon>Pseudomonadota</taxon>
        <taxon>Alphaproteobacteria</taxon>
        <taxon>Sphingomonadales</taxon>
        <taxon>Sphingomonadaceae</taxon>
        <taxon>Sphingomonas</taxon>
    </lineage>
</organism>
<dbReference type="EMBL" id="DOYJ01000163">
    <property type="protein sequence ID" value="HCB75694.1"/>
    <property type="molecule type" value="Genomic_DNA"/>
</dbReference>
<protein>
    <submittedName>
        <fullName evidence="1">Uncharacterized protein</fullName>
    </submittedName>
</protein>
<name>A0A3D0WCJ2_9SPHN</name>
<evidence type="ECO:0000313" key="2">
    <source>
        <dbReference type="Proteomes" id="UP000262699"/>
    </source>
</evidence>
<dbReference type="InterPro" id="IPR054234">
    <property type="entry name" value="DUF6961"/>
</dbReference>
<dbReference type="Pfam" id="PF22284">
    <property type="entry name" value="DUF6961"/>
    <property type="match status" value="1"/>
</dbReference>
<evidence type="ECO:0000313" key="1">
    <source>
        <dbReference type="EMBL" id="HCB75694.1"/>
    </source>
</evidence>
<proteinExistence type="predicted"/>
<dbReference type="Proteomes" id="UP000262699">
    <property type="component" value="Unassembled WGS sequence"/>
</dbReference>
<reference evidence="1 2" key="1">
    <citation type="journal article" date="2018" name="Nat. Biotechnol.">
        <title>A standardized bacterial taxonomy based on genome phylogeny substantially revises the tree of life.</title>
        <authorList>
            <person name="Parks D.H."/>
            <person name="Chuvochina M."/>
            <person name="Waite D.W."/>
            <person name="Rinke C."/>
            <person name="Skarshewski A."/>
            <person name="Chaumeil P.A."/>
            <person name="Hugenholtz P."/>
        </authorList>
    </citation>
    <scope>NUCLEOTIDE SEQUENCE [LARGE SCALE GENOMIC DNA]</scope>
    <source>
        <strain evidence="1">UBA9015</strain>
    </source>
</reference>
<sequence length="63" mass="6638">MTPDEESWSEALAVERQCGEAAAAHIAQLITALALAGDNAGVARGIEIAVRLDALDQRPERPV</sequence>
<dbReference type="AlphaFoldDB" id="A0A3D0WCJ2"/>